<dbReference type="STRING" id="1437874.CSPHI_05170"/>
<feature type="domain" description="ABC transporter" evidence="5">
    <location>
        <begin position="3"/>
        <end position="233"/>
    </location>
</feature>
<dbReference type="PANTHER" id="PTHR43335:SF3">
    <property type="entry name" value="ABC TRANSPORTER"/>
    <property type="match status" value="1"/>
</dbReference>
<dbReference type="Proteomes" id="UP000185469">
    <property type="component" value="Chromosome"/>
</dbReference>
<dbReference type="AlphaFoldDB" id="A0A1L7CXD2"/>
<keyword evidence="7" id="KW-1185">Reference proteome</keyword>
<evidence type="ECO:0000256" key="4">
    <source>
        <dbReference type="ARBA" id="ARBA00022840"/>
    </source>
</evidence>
<dbReference type="CDD" id="cd03230">
    <property type="entry name" value="ABC_DR_subfamily_A"/>
    <property type="match status" value="1"/>
</dbReference>
<comment type="similarity">
    <text evidence="1">Belongs to the ABC transporter superfamily.</text>
</comment>
<evidence type="ECO:0000256" key="2">
    <source>
        <dbReference type="ARBA" id="ARBA00022448"/>
    </source>
</evidence>
<dbReference type="PANTHER" id="PTHR43335">
    <property type="entry name" value="ABC TRANSPORTER, ATP-BINDING PROTEIN"/>
    <property type="match status" value="1"/>
</dbReference>
<dbReference type="RefSeq" id="WP_075691784.1">
    <property type="nucleotide sequence ID" value="NZ_CP009248.1"/>
</dbReference>
<dbReference type="OrthoDB" id="9804819at2"/>
<evidence type="ECO:0000313" key="7">
    <source>
        <dbReference type="Proteomes" id="UP000185469"/>
    </source>
</evidence>
<reference evidence="6 7" key="1">
    <citation type="submission" date="2014-08" db="EMBL/GenBank/DDBJ databases">
        <title>Complete genome sequence of Corynebacterium sphenisci CECT 5990(T) (=DSM 44792(T)), isolated from healthy wild penguins.</title>
        <authorList>
            <person name="Ruckert C."/>
            <person name="Albersmeier A."/>
            <person name="Winkler A."/>
            <person name="Kalinowski J."/>
        </authorList>
    </citation>
    <scope>NUCLEOTIDE SEQUENCE [LARGE SCALE GENOMIC DNA]</scope>
    <source>
        <strain evidence="6 7">DSM 44792</strain>
    </source>
</reference>
<dbReference type="GO" id="GO:0005524">
    <property type="term" value="F:ATP binding"/>
    <property type="evidence" value="ECO:0007669"/>
    <property type="project" value="UniProtKB-KW"/>
</dbReference>
<accession>A0A1L7CXD2</accession>
<keyword evidence="3" id="KW-0547">Nucleotide-binding</keyword>
<dbReference type="Gene3D" id="3.40.50.300">
    <property type="entry name" value="P-loop containing nucleotide triphosphate hydrolases"/>
    <property type="match status" value="1"/>
</dbReference>
<dbReference type="InterPro" id="IPR027417">
    <property type="entry name" value="P-loop_NTPase"/>
</dbReference>
<proteinExistence type="inferred from homology"/>
<protein>
    <recommendedName>
        <fullName evidence="5">ABC transporter domain-containing protein</fullName>
    </recommendedName>
</protein>
<dbReference type="SMART" id="SM00382">
    <property type="entry name" value="AAA"/>
    <property type="match status" value="1"/>
</dbReference>
<organism evidence="6 7">
    <name type="scientific">Corynebacterium sphenisci DSM 44792</name>
    <dbReference type="NCBI Taxonomy" id="1437874"/>
    <lineage>
        <taxon>Bacteria</taxon>
        <taxon>Bacillati</taxon>
        <taxon>Actinomycetota</taxon>
        <taxon>Actinomycetes</taxon>
        <taxon>Mycobacteriales</taxon>
        <taxon>Corynebacteriaceae</taxon>
        <taxon>Corynebacterium</taxon>
    </lineage>
</organism>
<evidence type="ECO:0000256" key="3">
    <source>
        <dbReference type="ARBA" id="ARBA00022741"/>
    </source>
</evidence>
<evidence type="ECO:0000256" key="1">
    <source>
        <dbReference type="ARBA" id="ARBA00005417"/>
    </source>
</evidence>
<dbReference type="GO" id="GO:0016887">
    <property type="term" value="F:ATP hydrolysis activity"/>
    <property type="evidence" value="ECO:0007669"/>
    <property type="project" value="InterPro"/>
</dbReference>
<dbReference type="InterPro" id="IPR003439">
    <property type="entry name" value="ABC_transporter-like_ATP-bd"/>
</dbReference>
<name>A0A1L7CXD2_9CORY</name>
<sequence>MSVTATAVRRTFGEAVAVDRADLDLRAGRITGLIGPNGSGKTTLLLMLAGLLAPDSGEIRVLGADPVTEGPAARARIGWMPDAVGMWESMRAAEILEVFARMYGMDRGDAAGRAPALLERVGLAEHAASPVRVLSRGQKQRLSLARALVNDPEVLLLDEPASGMDPEGRKDLRDILRELAAGGATVLVSSHVLPELDEMVDDVVVMRAGRTGAAPARDGNWCLESPDAAALAAWAAAEAAEGAGVRLLPGAGPARAGFPAADEAAATGVLGRAVAAGVPVRSFGRASLEDEYFTAGGGGTR</sequence>
<dbReference type="Pfam" id="PF00005">
    <property type="entry name" value="ABC_tran"/>
    <property type="match status" value="1"/>
</dbReference>
<dbReference type="EMBL" id="CP009248">
    <property type="protein sequence ID" value="APT90526.1"/>
    <property type="molecule type" value="Genomic_DNA"/>
</dbReference>
<gene>
    <name evidence="6" type="ORF">CSPHI_05170</name>
</gene>
<dbReference type="KEGG" id="csph:CSPHI_05170"/>
<evidence type="ECO:0000259" key="5">
    <source>
        <dbReference type="PROSITE" id="PS50893"/>
    </source>
</evidence>
<keyword evidence="4" id="KW-0067">ATP-binding</keyword>
<keyword evidence="2" id="KW-0813">Transport</keyword>
<dbReference type="InterPro" id="IPR003593">
    <property type="entry name" value="AAA+_ATPase"/>
</dbReference>
<dbReference type="PROSITE" id="PS50893">
    <property type="entry name" value="ABC_TRANSPORTER_2"/>
    <property type="match status" value="1"/>
</dbReference>
<evidence type="ECO:0000313" key="6">
    <source>
        <dbReference type="EMBL" id="APT90526.1"/>
    </source>
</evidence>
<dbReference type="SUPFAM" id="SSF52540">
    <property type="entry name" value="P-loop containing nucleoside triphosphate hydrolases"/>
    <property type="match status" value="1"/>
</dbReference>